<dbReference type="EMBL" id="JAHRIO010073438">
    <property type="protein sequence ID" value="MEQ2182903.1"/>
    <property type="molecule type" value="Genomic_DNA"/>
</dbReference>
<gene>
    <name evidence="2" type="ORF">GOODEAATRI_027059</name>
</gene>
<accession>A0ABV0PHJ0</accession>
<organism evidence="2 3">
    <name type="scientific">Goodea atripinnis</name>
    <dbReference type="NCBI Taxonomy" id="208336"/>
    <lineage>
        <taxon>Eukaryota</taxon>
        <taxon>Metazoa</taxon>
        <taxon>Chordata</taxon>
        <taxon>Craniata</taxon>
        <taxon>Vertebrata</taxon>
        <taxon>Euteleostomi</taxon>
        <taxon>Actinopterygii</taxon>
        <taxon>Neopterygii</taxon>
        <taxon>Teleostei</taxon>
        <taxon>Neoteleostei</taxon>
        <taxon>Acanthomorphata</taxon>
        <taxon>Ovalentaria</taxon>
        <taxon>Atherinomorphae</taxon>
        <taxon>Cyprinodontiformes</taxon>
        <taxon>Goodeidae</taxon>
        <taxon>Goodea</taxon>
    </lineage>
</organism>
<dbReference type="Proteomes" id="UP001476798">
    <property type="component" value="Unassembled WGS sequence"/>
</dbReference>
<reference evidence="2 3" key="1">
    <citation type="submission" date="2021-06" db="EMBL/GenBank/DDBJ databases">
        <authorList>
            <person name="Palmer J.M."/>
        </authorList>
    </citation>
    <scope>NUCLEOTIDE SEQUENCE [LARGE SCALE GENOMIC DNA]</scope>
    <source>
        <strain evidence="2 3">GA_2019</strain>
        <tissue evidence="2">Muscle</tissue>
    </source>
</reference>
<feature type="compositionally biased region" description="Polar residues" evidence="1">
    <location>
        <begin position="25"/>
        <end position="43"/>
    </location>
</feature>
<sequence length="110" mass="12511">MFPVVLDLICTHCSRDFDPLLHTAPLQNPYSQRTPESSQRSPNSLRLRVIQLAAESNSEQRGDGKADLSEEVCWSPLLGVTLFSNSCDWLLKNKETKLKNKCAPRREINR</sequence>
<evidence type="ECO:0000313" key="2">
    <source>
        <dbReference type="EMBL" id="MEQ2182903.1"/>
    </source>
</evidence>
<comment type="caution">
    <text evidence="2">The sequence shown here is derived from an EMBL/GenBank/DDBJ whole genome shotgun (WGS) entry which is preliminary data.</text>
</comment>
<name>A0ABV0PHJ0_9TELE</name>
<feature type="region of interest" description="Disordered" evidence="1">
    <location>
        <begin position="24"/>
        <end position="43"/>
    </location>
</feature>
<evidence type="ECO:0000313" key="3">
    <source>
        <dbReference type="Proteomes" id="UP001476798"/>
    </source>
</evidence>
<keyword evidence="3" id="KW-1185">Reference proteome</keyword>
<evidence type="ECO:0000256" key="1">
    <source>
        <dbReference type="SAM" id="MobiDB-lite"/>
    </source>
</evidence>
<proteinExistence type="predicted"/>
<protein>
    <submittedName>
        <fullName evidence="2">Uncharacterized protein</fullName>
    </submittedName>
</protein>